<sequence length="233" mass="24063">MKGFTITHSTVLAVGIGILLVAGTVGGVATFDTKQSSTVQRTTIAVADDAVALQNESENASTVPSNKTIEAIRTVENRTNGTVVGARLHGEGGGELQRSTFVYELDALAANGTLLTVEVYAGNATVIDTTRANESGGILGDLFGSNDGVPDEARNTSSLRSAAEAVRLAVNQTESDPANQTVTEVELGTRNDSLVYTVTLFAPGGEPREIVVAAQRGSEGVVTTDPQSARTAL</sequence>
<dbReference type="GeneID" id="73043570"/>
<organism evidence="1 2">
    <name type="scientific">Halorussus aquaticus</name>
    <dbReference type="NCBI Taxonomy" id="2953748"/>
    <lineage>
        <taxon>Archaea</taxon>
        <taxon>Methanobacteriati</taxon>
        <taxon>Methanobacteriota</taxon>
        <taxon>Stenosarchaea group</taxon>
        <taxon>Halobacteria</taxon>
        <taxon>Halobacteriales</taxon>
        <taxon>Haladaptataceae</taxon>
        <taxon>Halorussus</taxon>
    </lineage>
</organism>
<keyword evidence="2" id="KW-1185">Reference proteome</keyword>
<dbReference type="AlphaFoldDB" id="A0ABD5Q4S1"/>
<protein>
    <submittedName>
        <fullName evidence="1">PepSY domain-containing protein</fullName>
    </submittedName>
</protein>
<reference evidence="1 2" key="1">
    <citation type="journal article" date="2019" name="Int. J. Syst. Evol. Microbiol.">
        <title>The Global Catalogue of Microorganisms (GCM) 10K type strain sequencing project: providing services to taxonomists for standard genome sequencing and annotation.</title>
        <authorList>
            <consortium name="The Broad Institute Genomics Platform"/>
            <consortium name="The Broad Institute Genome Sequencing Center for Infectious Disease"/>
            <person name="Wu L."/>
            <person name="Ma J."/>
        </authorList>
    </citation>
    <scope>NUCLEOTIDE SEQUENCE [LARGE SCALE GENOMIC DNA]</scope>
    <source>
        <strain evidence="1 2">XZYJ18</strain>
    </source>
</reference>
<evidence type="ECO:0000313" key="1">
    <source>
        <dbReference type="EMBL" id="MFC4825707.1"/>
    </source>
</evidence>
<evidence type="ECO:0000313" key="2">
    <source>
        <dbReference type="Proteomes" id="UP001595945"/>
    </source>
</evidence>
<name>A0ABD5Q4S1_9EURY</name>
<dbReference type="RefSeq" id="WP_254268652.1">
    <property type="nucleotide sequence ID" value="NZ_CP100400.1"/>
</dbReference>
<gene>
    <name evidence="1" type="ORF">ACFO9K_15730</name>
</gene>
<proteinExistence type="predicted"/>
<dbReference type="Proteomes" id="UP001595945">
    <property type="component" value="Unassembled WGS sequence"/>
</dbReference>
<dbReference type="EMBL" id="JBHSHT010000002">
    <property type="protein sequence ID" value="MFC4825707.1"/>
    <property type="molecule type" value="Genomic_DNA"/>
</dbReference>
<comment type="caution">
    <text evidence="1">The sequence shown here is derived from an EMBL/GenBank/DDBJ whole genome shotgun (WGS) entry which is preliminary data.</text>
</comment>
<accession>A0ABD5Q4S1</accession>